<dbReference type="EMBL" id="NIBG01000021">
    <property type="protein sequence ID" value="PAB57954.1"/>
    <property type="molecule type" value="Genomic_DNA"/>
</dbReference>
<evidence type="ECO:0000313" key="1">
    <source>
        <dbReference type="EMBL" id="PAB57954.1"/>
    </source>
</evidence>
<proteinExistence type="predicted"/>
<accession>A0A267MEF2</accession>
<sequence>MQGKVRNIKRVATHIEWAMTIGNKEKLINHIDEMMSLCSEVKAEMMEKKSFGDKIKVEIINEIPFLYKPILKKDYYEGTYLEEFAEKRSDELKLSKSINNHNKFWQSYEIIKGNIFGSVPMELLNEDGIRDLKRFGWDECNVRVIDVLERKCDFNEMIEFCDTEYGKYVIVKEKSTGVEMILHYMIG</sequence>
<evidence type="ECO:0000313" key="2">
    <source>
        <dbReference type="Proteomes" id="UP000216024"/>
    </source>
</evidence>
<dbReference type="RefSeq" id="WP_095135017.1">
    <property type="nucleotide sequence ID" value="NZ_NIBG01000021.1"/>
</dbReference>
<organism evidence="1 2">
    <name type="scientific">Anaeromicrobium sediminis</name>
    <dbReference type="NCBI Taxonomy" id="1478221"/>
    <lineage>
        <taxon>Bacteria</taxon>
        <taxon>Bacillati</taxon>
        <taxon>Bacillota</taxon>
        <taxon>Clostridia</taxon>
        <taxon>Peptostreptococcales</taxon>
        <taxon>Thermotaleaceae</taxon>
        <taxon>Anaeromicrobium</taxon>
    </lineage>
</organism>
<protein>
    <submittedName>
        <fullName evidence="1">Uncharacterized protein</fullName>
    </submittedName>
</protein>
<reference evidence="1 2" key="1">
    <citation type="submission" date="2017-06" db="EMBL/GenBank/DDBJ databases">
        <title>Draft genome sequence of anaerobic fermentative bacterium Anaeromicrobium sediminis DY2726D isolated from West Pacific Ocean sediments.</title>
        <authorList>
            <person name="Zeng X."/>
        </authorList>
    </citation>
    <scope>NUCLEOTIDE SEQUENCE [LARGE SCALE GENOMIC DNA]</scope>
    <source>
        <strain evidence="1 2">DY2726D</strain>
    </source>
</reference>
<dbReference type="Proteomes" id="UP000216024">
    <property type="component" value="Unassembled WGS sequence"/>
</dbReference>
<dbReference type="AlphaFoldDB" id="A0A267MEF2"/>
<dbReference type="OrthoDB" id="1954697at2"/>
<keyword evidence="2" id="KW-1185">Reference proteome</keyword>
<name>A0A267MEF2_9FIRM</name>
<comment type="caution">
    <text evidence="1">The sequence shown here is derived from an EMBL/GenBank/DDBJ whole genome shotgun (WGS) entry which is preliminary data.</text>
</comment>
<gene>
    <name evidence="1" type="ORF">CCE28_17485</name>
</gene>